<evidence type="ECO:0000313" key="3">
    <source>
        <dbReference type="Proteomes" id="UP000669179"/>
    </source>
</evidence>
<feature type="region of interest" description="Disordered" evidence="1">
    <location>
        <begin position="67"/>
        <end position="87"/>
    </location>
</feature>
<sequence>MIVSTHVLIREALADLDTITAQVLVLTADGYQQTEIAEALDRTPRAVEGFCAVIGIGIGIGSSSRRRLHDRVLPPQHAEPGISHRRP</sequence>
<evidence type="ECO:0000313" key="2">
    <source>
        <dbReference type="EMBL" id="MBO2447130.1"/>
    </source>
</evidence>
<dbReference type="InterPro" id="IPR036388">
    <property type="entry name" value="WH-like_DNA-bd_sf"/>
</dbReference>
<gene>
    <name evidence="2" type="ORF">J4573_08530</name>
</gene>
<proteinExistence type="predicted"/>
<name>A0A939T8P4_9ACTN</name>
<dbReference type="EMBL" id="JAGEOJ010000003">
    <property type="protein sequence ID" value="MBO2447130.1"/>
    <property type="molecule type" value="Genomic_DNA"/>
</dbReference>
<reference evidence="2" key="1">
    <citation type="submission" date="2021-03" db="EMBL/GenBank/DDBJ databases">
        <authorList>
            <person name="Kanchanasin P."/>
            <person name="Saeng-In P."/>
            <person name="Phongsopitanun W."/>
            <person name="Yuki M."/>
            <person name="Kudo T."/>
            <person name="Ohkuma M."/>
            <person name="Tanasupawat S."/>
        </authorList>
    </citation>
    <scope>NUCLEOTIDE SEQUENCE</scope>
    <source>
        <strain evidence="2">GKU 128</strain>
    </source>
</reference>
<dbReference type="RefSeq" id="WP_208254732.1">
    <property type="nucleotide sequence ID" value="NZ_JAGEOJ010000003.1"/>
</dbReference>
<organism evidence="2 3">
    <name type="scientific">Actinomadura barringtoniae</name>
    <dbReference type="NCBI Taxonomy" id="1427535"/>
    <lineage>
        <taxon>Bacteria</taxon>
        <taxon>Bacillati</taxon>
        <taxon>Actinomycetota</taxon>
        <taxon>Actinomycetes</taxon>
        <taxon>Streptosporangiales</taxon>
        <taxon>Thermomonosporaceae</taxon>
        <taxon>Actinomadura</taxon>
    </lineage>
</organism>
<protein>
    <submittedName>
        <fullName evidence="2">Uncharacterized protein</fullName>
    </submittedName>
</protein>
<keyword evidence="3" id="KW-1185">Reference proteome</keyword>
<dbReference type="AlphaFoldDB" id="A0A939T8P4"/>
<comment type="caution">
    <text evidence="2">The sequence shown here is derived from an EMBL/GenBank/DDBJ whole genome shotgun (WGS) entry which is preliminary data.</text>
</comment>
<accession>A0A939T8P4</accession>
<evidence type="ECO:0000256" key="1">
    <source>
        <dbReference type="SAM" id="MobiDB-lite"/>
    </source>
</evidence>
<dbReference type="Proteomes" id="UP000669179">
    <property type="component" value="Unassembled WGS sequence"/>
</dbReference>
<dbReference type="Gene3D" id="1.10.10.10">
    <property type="entry name" value="Winged helix-like DNA-binding domain superfamily/Winged helix DNA-binding domain"/>
    <property type="match status" value="1"/>
</dbReference>